<gene>
    <name evidence="2" type="ORF">FMUND_13511</name>
</gene>
<accession>A0A8H6D4D6</accession>
<dbReference type="AlphaFoldDB" id="A0A8H6D4D6"/>
<dbReference type="Proteomes" id="UP000544331">
    <property type="component" value="Unassembled WGS sequence"/>
</dbReference>
<keyword evidence="3" id="KW-1185">Reference proteome</keyword>
<evidence type="ECO:0000256" key="1">
    <source>
        <dbReference type="SAM" id="MobiDB-lite"/>
    </source>
</evidence>
<name>A0A8H6D4D6_9HYPO</name>
<sequence>MTSTSGLGHGEDGAEWFGSVEIGLFCKGYVLFRPSISATLCAHPRLGEYPFPEREVMLRTKGESPDEGPKEPSGLYHAVGEPDDVVQTVPTLDQMRTLRSNELLYLMDERQQAEVERLRKEWSLSETRREHYAAFMAVMNATSERDGVLKKLNDILGIKSARVNAINSLLSVPDSEQRPGSIAMCQQHRDAISHLEREKVEIVARLADLNDKVPLLREEELKQFRTLNAVKLQAEENRKAMAKGEDKSAIICGLESLLGEGVIADDGLDDILCFWQAIRGEEEAMEMDDEPAGLEGGEDGAQARG</sequence>
<feature type="region of interest" description="Disordered" evidence="1">
    <location>
        <begin position="59"/>
        <end position="78"/>
    </location>
</feature>
<evidence type="ECO:0000313" key="3">
    <source>
        <dbReference type="Proteomes" id="UP000544331"/>
    </source>
</evidence>
<protein>
    <submittedName>
        <fullName evidence="2">Uncharacterized protein</fullName>
    </submittedName>
</protein>
<comment type="caution">
    <text evidence="2">The sequence shown here is derived from an EMBL/GenBank/DDBJ whole genome shotgun (WGS) entry which is preliminary data.</text>
</comment>
<reference evidence="2 3" key="1">
    <citation type="submission" date="2020-05" db="EMBL/GenBank/DDBJ databases">
        <title>Identification and distribution of gene clusters putatively required for synthesis of sphingolipid metabolism inhibitors in phylogenetically diverse species of the filamentous fungus Fusarium.</title>
        <authorList>
            <person name="Kim H.-S."/>
            <person name="Busman M."/>
            <person name="Brown D.W."/>
            <person name="Divon H."/>
            <person name="Uhlig S."/>
            <person name="Proctor R.H."/>
        </authorList>
    </citation>
    <scope>NUCLEOTIDE SEQUENCE [LARGE SCALE GENOMIC DNA]</scope>
    <source>
        <strain evidence="2 3">NRRL 66235</strain>
    </source>
</reference>
<evidence type="ECO:0000313" key="2">
    <source>
        <dbReference type="EMBL" id="KAF5702342.1"/>
    </source>
</evidence>
<proteinExistence type="predicted"/>
<feature type="region of interest" description="Disordered" evidence="1">
    <location>
        <begin position="285"/>
        <end position="305"/>
    </location>
</feature>
<dbReference type="EMBL" id="JAAOAN010000625">
    <property type="protein sequence ID" value="KAF5702342.1"/>
    <property type="molecule type" value="Genomic_DNA"/>
</dbReference>
<dbReference type="OrthoDB" id="10636918at2759"/>
<feature type="compositionally biased region" description="Acidic residues" evidence="1">
    <location>
        <begin position="285"/>
        <end position="298"/>
    </location>
</feature>
<organism evidence="2 3">
    <name type="scientific">Fusarium mundagurra</name>
    <dbReference type="NCBI Taxonomy" id="1567541"/>
    <lineage>
        <taxon>Eukaryota</taxon>
        <taxon>Fungi</taxon>
        <taxon>Dikarya</taxon>
        <taxon>Ascomycota</taxon>
        <taxon>Pezizomycotina</taxon>
        <taxon>Sordariomycetes</taxon>
        <taxon>Hypocreomycetidae</taxon>
        <taxon>Hypocreales</taxon>
        <taxon>Nectriaceae</taxon>
        <taxon>Fusarium</taxon>
        <taxon>Fusarium fujikuroi species complex</taxon>
    </lineage>
</organism>
<feature type="compositionally biased region" description="Basic and acidic residues" evidence="1">
    <location>
        <begin position="59"/>
        <end position="70"/>
    </location>
</feature>